<feature type="compositionally biased region" description="Polar residues" evidence="1">
    <location>
        <begin position="438"/>
        <end position="454"/>
    </location>
</feature>
<reference evidence="2 3" key="1">
    <citation type="submission" date="2024-04" db="EMBL/GenBank/DDBJ databases">
        <title>The reference genome of an endangered Asteraceae, Deinandra increscens subsp. villosa, native to the Central Coast of California.</title>
        <authorList>
            <person name="Guilliams M."/>
            <person name="Hasenstab-Lehman K."/>
            <person name="Meyer R."/>
            <person name="Mcevoy S."/>
        </authorList>
    </citation>
    <scope>NUCLEOTIDE SEQUENCE [LARGE SCALE GENOMIC DNA]</scope>
    <source>
        <tissue evidence="2">Leaf</tissue>
    </source>
</reference>
<evidence type="ECO:0008006" key="4">
    <source>
        <dbReference type="Google" id="ProtNLM"/>
    </source>
</evidence>
<feature type="compositionally biased region" description="Polar residues" evidence="1">
    <location>
        <begin position="653"/>
        <end position="663"/>
    </location>
</feature>
<feature type="compositionally biased region" description="Basic and acidic residues" evidence="1">
    <location>
        <begin position="546"/>
        <end position="560"/>
    </location>
</feature>
<dbReference type="Gene3D" id="3.40.395.10">
    <property type="entry name" value="Adenoviral Proteinase, Chain A"/>
    <property type="match status" value="1"/>
</dbReference>
<feature type="compositionally biased region" description="Basic and acidic residues" evidence="1">
    <location>
        <begin position="694"/>
        <end position="712"/>
    </location>
</feature>
<feature type="compositionally biased region" description="Acidic residues" evidence="1">
    <location>
        <begin position="535"/>
        <end position="545"/>
    </location>
</feature>
<keyword evidence="3" id="KW-1185">Reference proteome</keyword>
<evidence type="ECO:0000313" key="2">
    <source>
        <dbReference type="EMBL" id="KAK9050056.1"/>
    </source>
</evidence>
<proteinExistence type="predicted"/>
<protein>
    <recommendedName>
        <fullName evidence="4">Ubiquitin-like protease family profile domain-containing protein</fullName>
    </recommendedName>
</protein>
<accession>A0AAP0GI31</accession>
<organism evidence="2 3">
    <name type="scientific">Deinandra increscens subsp. villosa</name>
    <dbReference type="NCBI Taxonomy" id="3103831"/>
    <lineage>
        <taxon>Eukaryota</taxon>
        <taxon>Viridiplantae</taxon>
        <taxon>Streptophyta</taxon>
        <taxon>Embryophyta</taxon>
        <taxon>Tracheophyta</taxon>
        <taxon>Spermatophyta</taxon>
        <taxon>Magnoliopsida</taxon>
        <taxon>eudicotyledons</taxon>
        <taxon>Gunneridae</taxon>
        <taxon>Pentapetalae</taxon>
        <taxon>asterids</taxon>
        <taxon>campanulids</taxon>
        <taxon>Asterales</taxon>
        <taxon>Asteraceae</taxon>
        <taxon>Asteroideae</taxon>
        <taxon>Heliantheae alliance</taxon>
        <taxon>Madieae</taxon>
        <taxon>Madiinae</taxon>
        <taxon>Deinandra</taxon>
    </lineage>
</organism>
<feature type="compositionally biased region" description="Basic residues" evidence="1">
    <location>
        <begin position="13"/>
        <end position="33"/>
    </location>
</feature>
<name>A0AAP0GI31_9ASTR</name>
<dbReference type="Proteomes" id="UP001408789">
    <property type="component" value="Unassembled WGS sequence"/>
</dbReference>
<feature type="region of interest" description="Disordered" evidence="1">
    <location>
        <begin position="743"/>
        <end position="768"/>
    </location>
</feature>
<evidence type="ECO:0000313" key="3">
    <source>
        <dbReference type="Proteomes" id="UP001408789"/>
    </source>
</evidence>
<feature type="region of interest" description="Disordered" evidence="1">
    <location>
        <begin position="438"/>
        <end position="508"/>
    </location>
</feature>
<feature type="compositionally biased region" description="Basic and acidic residues" evidence="1">
    <location>
        <begin position="605"/>
        <end position="622"/>
    </location>
</feature>
<comment type="caution">
    <text evidence="2">The sequence shown here is derived from an EMBL/GenBank/DDBJ whole genome shotgun (WGS) entry which is preliminary data.</text>
</comment>
<feature type="compositionally biased region" description="Acidic residues" evidence="1">
    <location>
        <begin position="623"/>
        <end position="645"/>
    </location>
</feature>
<sequence length="1162" mass="130583">MKSFIRILQSGSSKRKKLKKTKKHQRARKRYRMSWRGEDNPPECVPKDDLLDVDSSIPSNKLSEIPIVENNPFTPNPKLPVRSSPRFSNVISLDSPDVSRVIKPAKDNQVRRSARISNVISLDSPNVPQVIKTAKDKQAKTDGMNNPSPQYSYDITLQSYIGSRASSSTPRGKKRKASEANVIDVPEKPKVSLRTLPGLKISFLSGKRSKRRNPAIVEWRKRYPDKDVAPTHLVDQIMDSPDEDSFNFRMDFLMCFICVMVDCSSQGRVKQKIVKSIPCDIEWSDLNFCDYIVEVIKDCKKGWNKNNPSSSFKGPLAILTFPMQRNEIDDTQNAISFWTMKKLQLRQKMEARNGGFGKGEFKGLSEFIDNGSSQLNHSGSTDSLSEMVSEVEKNIDRVFEAKQTADTSLYMLIKKFPEAPDVSLLQERYRSMFESQCTSYAGNSTSPSPKQSPTHHFGPKQKDDLEDDDVDNDSSSSATADDLDIEGQEQSGNTESLDDDDETGEKNQHFDDNVYESEDVTNHGHVSALSHPHENEDDPPHEDDNDSVHEEDNDSQHDGNSENDSDDDDTVNEEEDDSDDEESGQEGNSEELESYLGNEVSYSDPTDHHETSHFQSPRSDDLPHEEDYDSDVEESGEEGNGEEQESDHHETSHFQSPGSAHQIETTEEMQLDHSQSVLQHDVSQEESNATGSVKDGDPTTDDKASSEDKVSDQTETVGTHINLISAQEDDFQTPPQLHTCLKESQTGVSPTTLSDPPTPLQLPTKAPDVSTTKVHVNDIVNDVLRDINSSNLDQPVVQPLESVNEGHTYVEPIVHSNTFEEPPFSLGVSQIPLPLCSPDRDETDSTGITTSTSTAIIPIVDLGQTPLEGTVLPAGTTMEQFTQDPKGKRVVTQRQTSLASALKSPYFDRGVTIDIPFTKDENKLWEIIMKDTPPTPPRTMNKTTQIKRNILNGSDTVFYSITGVQVSKAMMSTRNYISNVDSNVLKAFTDVMNWDEKKRSDSSPHRLFCPPHIIDQWTLYDSDIADASRLDTFVTNMDRHVSFNNLTSDLKGVDMVLFPVEEADLYYLIVFELKYPAISVIDTMCQNKPLIQLIDHECYQENDSAYKMKQIFCGYLEKIKHPKLDRLLASSIQRVNVDWATASNLCENHIFCMRHMEKYMGL</sequence>
<feature type="region of interest" description="Disordered" evidence="1">
    <location>
        <begin position="520"/>
        <end position="715"/>
    </location>
</feature>
<dbReference type="AlphaFoldDB" id="A0AAP0GI31"/>
<feature type="compositionally biased region" description="Basic and acidic residues" evidence="1">
    <location>
        <begin position="35"/>
        <end position="50"/>
    </location>
</feature>
<evidence type="ECO:0000256" key="1">
    <source>
        <dbReference type="SAM" id="MobiDB-lite"/>
    </source>
</evidence>
<feature type="compositionally biased region" description="Acidic residues" evidence="1">
    <location>
        <begin position="561"/>
        <end position="593"/>
    </location>
</feature>
<gene>
    <name evidence="2" type="ORF">SSX86_030975</name>
</gene>
<dbReference type="EMBL" id="JBCNJP010003580">
    <property type="protein sequence ID" value="KAK9050056.1"/>
    <property type="molecule type" value="Genomic_DNA"/>
</dbReference>
<feature type="region of interest" description="Disordered" evidence="1">
    <location>
        <begin position="1"/>
        <end position="51"/>
    </location>
</feature>